<dbReference type="Gene3D" id="3.40.50.2300">
    <property type="match status" value="2"/>
</dbReference>
<name>A0A9D9H2N8_9FIRM</name>
<sequence>MATIKDVARLSGVSVSTVSIILNGQARARKISTKTEKKVLEAIKELNYNPSVSARKLRSNEEEKYTIGIYWALDFTTGFLARFINGIQNEILKSKLPVTTVICPFESNNLKNEKALKSMSTYNAVLIANINVSDREFLNENQLPIPAIIVNRQFNNYHTVCIDNKKAGETVANHMLSRGLRDIGMVVQGGNEAFYGMKERGLSFFETFKKRGVDISKENVVRVENSLSGGVKAGEYFLNKGNIPKGIFVDSDVMAQGLMHCFNRNGINVPNDCEIVSVGIGPKDFSEHFTPSITVVDMPIEEMGSQCIKLISEILEHNIEDEKKHILLDTNLIVRESSPAI</sequence>
<dbReference type="PROSITE" id="PS00356">
    <property type="entry name" value="HTH_LACI_1"/>
    <property type="match status" value="1"/>
</dbReference>
<dbReference type="Proteomes" id="UP000823611">
    <property type="component" value="Unassembled WGS sequence"/>
</dbReference>
<dbReference type="GO" id="GO:0000976">
    <property type="term" value="F:transcription cis-regulatory region binding"/>
    <property type="evidence" value="ECO:0007669"/>
    <property type="project" value="TreeGrafter"/>
</dbReference>
<evidence type="ECO:0000256" key="4">
    <source>
        <dbReference type="ARBA" id="ARBA00023163"/>
    </source>
</evidence>
<dbReference type="PANTHER" id="PTHR30146:SF148">
    <property type="entry name" value="HTH-TYPE TRANSCRIPTIONAL REPRESSOR PURR-RELATED"/>
    <property type="match status" value="1"/>
</dbReference>
<dbReference type="SUPFAM" id="SSF47413">
    <property type="entry name" value="lambda repressor-like DNA-binding domains"/>
    <property type="match status" value="1"/>
</dbReference>
<feature type="domain" description="HTH lacI-type" evidence="5">
    <location>
        <begin position="2"/>
        <end position="59"/>
    </location>
</feature>
<dbReference type="PANTHER" id="PTHR30146">
    <property type="entry name" value="LACI-RELATED TRANSCRIPTIONAL REPRESSOR"/>
    <property type="match status" value="1"/>
</dbReference>
<dbReference type="InterPro" id="IPR010982">
    <property type="entry name" value="Lambda_DNA-bd_dom_sf"/>
</dbReference>
<organism evidence="6 7">
    <name type="scientific">Candidatus Fimicola merdigallinarum</name>
    <dbReference type="NCBI Taxonomy" id="2840819"/>
    <lineage>
        <taxon>Bacteria</taxon>
        <taxon>Bacillati</taxon>
        <taxon>Bacillota</taxon>
        <taxon>Clostridia</taxon>
        <taxon>Lachnospirales</taxon>
        <taxon>Lachnospiraceae</taxon>
        <taxon>Lachnospiraceae incertae sedis</taxon>
        <taxon>Candidatus Fimicola</taxon>
    </lineage>
</organism>
<evidence type="ECO:0000313" key="6">
    <source>
        <dbReference type="EMBL" id="MBO8434226.1"/>
    </source>
</evidence>
<reference evidence="6" key="1">
    <citation type="submission" date="2020-10" db="EMBL/GenBank/DDBJ databases">
        <authorList>
            <person name="Gilroy R."/>
        </authorList>
    </citation>
    <scope>NUCLEOTIDE SEQUENCE</scope>
    <source>
        <strain evidence="6">F6-4510</strain>
    </source>
</reference>
<reference evidence="6" key="2">
    <citation type="journal article" date="2021" name="PeerJ">
        <title>Extensive microbial diversity within the chicken gut microbiome revealed by metagenomics and culture.</title>
        <authorList>
            <person name="Gilroy R."/>
            <person name="Ravi A."/>
            <person name="Getino M."/>
            <person name="Pursley I."/>
            <person name="Horton D.L."/>
            <person name="Alikhan N.F."/>
            <person name="Baker D."/>
            <person name="Gharbi K."/>
            <person name="Hall N."/>
            <person name="Watson M."/>
            <person name="Adriaenssens E.M."/>
            <person name="Foster-Nyarko E."/>
            <person name="Jarju S."/>
            <person name="Secka A."/>
            <person name="Antonio M."/>
            <person name="Oren A."/>
            <person name="Chaudhuri R.R."/>
            <person name="La Ragione R."/>
            <person name="Hildebrand F."/>
            <person name="Pallen M.J."/>
        </authorList>
    </citation>
    <scope>NUCLEOTIDE SEQUENCE</scope>
    <source>
        <strain evidence="6">F6-4510</strain>
    </source>
</reference>
<dbReference type="SUPFAM" id="SSF53822">
    <property type="entry name" value="Periplasmic binding protein-like I"/>
    <property type="match status" value="1"/>
</dbReference>
<evidence type="ECO:0000259" key="5">
    <source>
        <dbReference type="PROSITE" id="PS50932"/>
    </source>
</evidence>
<dbReference type="InterPro" id="IPR028082">
    <property type="entry name" value="Peripla_BP_I"/>
</dbReference>
<dbReference type="SMART" id="SM00354">
    <property type="entry name" value="HTH_LACI"/>
    <property type="match status" value="1"/>
</dbReference>
<evidence type="ECO:0000256" key="2">
    <source>
        <dbReference type="ARBA" id="ARBA00023015"/>
    </source>
</evidence>
<keyword evidence="4" id="KW-0804">Transcription</keyword>
<dbReference type="CDD" id="cd01392">
    <property type="entry name" value="HTH_LacI"/>
    <property type="match status" value="1"/>
</dbReference>
<keyword evidence="1" id="KW-0678">Repressor</keyword>
<dbReference type="Gene3D" id="1.10.260.40">
    <property type="entry name" value="lambda repressor-like DNA-binding domains"/>
    <property type="match status" value="1"/>
</dbReference>
<dbReference type="InterPro" id="IPR046335">
    <property type="entry name" value="LacI/GalR-like_sensor"/>
</dbReference>
<protein>
    <submittedName>
        <fullName evidence="6">LacI family DNA-binding transcriptional regulator</fullName>
    </submittedName>
</protein>
<proteinExistence type="predicted"/>
<keyword evidence="3 6" id="KW-0238">DNA-binding</keyword>
<dbReference type="Pfam" id="PF00356">
    <property type="entry name" value="LacI"/>
    <property type="match status" value="1"/>
</dbReference>
<dbReference type="InterPro" id="IPR000843">
    <property type="entry name" value="HTH_LacI"/>
</dbReference>
<evidence type="ECO:0000313" key="7">
    <source>
        <dbReference type="Proteomes" id="UP000823611"/>
    </source>
</evidence>
<dbReference type="PROSITE" id="PS50932">
    <property type="entry name" value="HTH_LACI_2"/>
    <property type="match status" value="1"/>
</dbReference>
<evidence type="ECO:0000256" key="3">
    <source>
        <dbReference type="ARBA" id="ARBA00023125"/>
    </source>
</evidence>
<gene>
    <name evidence="6" type="ORF">IAC55_02735</name>
</gene>
<comment type="caution">
    <text evidence="6">The sequence shown here is derived from an EMBL/GenBank/DDBJ whole genome shotgun (WGS) entry which is preliminary data.</text>
</comment>
<dbReference type="EMBL" id="JADIMX010000052">
    <property type="protein sequence ID" value="MBO8434226.1"/>
    <property type="molecule type" value="Genomic_DNA"/>
</dbReference>
<keyword evidence="2" id="KW-0805">Transcription regulation</keyword>
<dbReference type="PRINTS" id="PR00036">
    <property type="entry name" value="HTHLACI"/>
</dbReference>
<accession>A0A9D9H2N8</accession>
<dbReference type="GO" id="GO:0003700">
    <property type="term" value="F:DNA-binding transcription factor activity"/>
    <property type="evidence" value="ECO:0007669"/>
    <property type="project" value="TreeGrafter"/>
</dbReference>
<dbReference type="AlphaFoldDB" id="A0A9D9H2N8"/>
<dbReference type="Pfam" id="PF13377">
    <property type="entry name" value="Peripla_BP_3"/>
    <property type="match status" value="1"/>
</dbReference>
<evidence type="ECO:0000256" key="1">
    <source>
        <dbReference type="ARBA" id="ARBA00022491"/>
    </source>
</evidence>